<evidence type="ECO:0000313" key="3">
    <source>
        <dbReference type="Proteomes" id="UP001465976"/>
    </source>
</evidence>
<dbReference type="Proteomes" id="UP001465976">
    <property type="component" value="Unassembled WGS sequence"/>
</dbReference>
<organism evidence="2 3">
    <name type="scientific">Marasmius crinis-equi</name>
    <dbReference type="NCBI Taxonomy" id="585013"/>
    <lineage>
        <taxon>Eukaryota</taxon>
        <taxon>Fungi</taxon>
        <taxon>Dikarya</taxon>
        <taxon>Basidiomycota</taxon>
        <taxon>Agaricomycotina</taxon>
        <taxon>Agaricomycetes</taxon>
        <taxon>Agaricomycetidae</taxon>
        <taxon>Agaricales</taxon>
        <taxon>Marasmiineae</taxon>
        <taxon>Marasmiaceae</taxon>
        <taxon>Marasmius</taxon>
    </lineage>
</organism>
<feature type="compositionally biased region" description="Basic and acidic residues" evidence="1">
    <location>
        <begin position="403"/>
        <end position="416"/>
    </location>
</feature>
<accession>A0ABR3F473</accession>
<feature type="region of interest" description="Disordered" evidence="1">
    <location>
        <begin position="330"/>
        <end position="387"/>
    </location>
</feature>
<reference evidence="2 3" key="1">
    <citation type="submission" date="2024-02" db="EMBL/GenBank/DDBJ databases">
        <title>A draft genome for the cacao thread blight pathogen Marasmius crinis-equi.</title>
        <authorList>
            <person name="Cohen S.P."/>
            <person name="Baruah I.K."/>
            <person name="Amoako-Attah I."/>
            <person name="Bukari Y."/>
            <person name="Meinhardt L.W."/>
            <person name="Bailey B.A."/>
        </authorList>
    </citation>
    <scope>NUCLEOTIDE SEQUENCE [LARGE SCALE GENOMIC DNA]</scope>
    <source>
        <strain evidence="2 3">GH-76</strain>
    </source>
</reference>
<feature type="region of interest" description="Disordered" evidence="1">
    <location>
        <begin position="403"/>
        <end position="423"/>
    </location>
</feature>
<sequence>MALNLTAEDLLKHQSTSGKSYSSELEDNANFNNLKAPMTFADGITAVIDSQSRTFTTSPNRMQIPRPPLGSTRDLYRRDDGFYGQDDPVLCPLPFNPKYSYLACVPVAPSYESDPYYSDFCMWKTLYRTQDFNREGEQSPALREFSQSIETLRQREKKFLGTVSSRILILAVSELQRAWRTAVAVIDFVEVYQPRMMSTDDLTELYQGSAPWDDAIGKRLGAFVWNDKDAMMLYRAKLPVYYVRYFNDFDHQKILHVGSFHDSYVGSVKVASPNFPIIYHGQAGSDDKFAAIRAASISCFNIASPFENLHLPGAYNSSYSLGSGSIISPSTSTLQASQPLGSGPKRAFSGPGSSYPHPKKQKKGKAHQSGSEQTNAPINRDHFADLPDSNDFVLPPIPAWRDANRSINDSHPDKRQMLPGDQPRLKTVLPDPAAIFGTPETARQTSYLAQYAHIRQPLVTRSRDGGGGEIPIPLKTSVWRKVMCVPFHGLYTKPDLDPKNKQARDHLEATEWLQMLFRKYASGADVAASKEASVDPITGRKLVFELCNVNFRYQLMGLDEMVDKSASPPSSSMSGPDLLVWRAQHRRGRLQLIEKVLGGGSGDPFEVSEMPGNIGIACERWSKRFEALRAFWQMMDTWPGKKHVLWNCGSDSNLAYMPAEGEQWEKILVQFYVQTYYNTLNFPPILPRRK</sequence>
<keyword evidence="3" id="KW-1185">Reference proteome</keyword>
<proteinExistence type="predicted"/>
<dbReference type="EMBL" id="JBAHYK010001025">
    <property type="protein sequence ID" value="KAL0569930.1"/>
    <property type="molecule type" value="Genomic_DNA"/>
</dbReference>
<name>A0ABR3F473_9AGAR</name>
<feature type="compositionally biased region" description="Basic residues" evidence="1">
    <location>
        <begin position="357"/>
        <end position="366"/>
    </location>
</feature>
<evidence type="ECO:0000313" key="2">
    <source>
        <dbReference type="EMBL" id="KAL0569930.1"/>
    </source>
</evidence>
<evidence type="ECO:0000256" key="1">
    <source>
        <dbReference type="SAM" id="MobiDB-lite"/>
    </source>
</evidence>
<feature type="compositionally biased region" description="Polar residues" evidence="1">
    <location>
        <begin position="368"/>
        <end position="377"/>
    </location>
</feature>
<comment type="caution">
    <text evidence="2">The sequence shown here is derived from an EMBL/GenBank/DDBJ whole genome shotgun (WGS) entry which is preliminary data.</text>
</comment>
<protein>
    <submittedName>
        <fullName evidence="2">Uncharacterized protein</fullName>
    </submittedName>
</protein>
<gene>
    <name evidence="2" type="ORF">V5O48_012033</name>
</gene>